<reference evidence="1" key="2">
    <citation type="journal article" date="2015" name="Data Brief">
        <title>Shoot transcriptome of the giant reed, Arundo donax.</title>
        <authorList>
            <person name="Barrero R.A."/>
            <person name="Guerrero F.D."/>
            <person name="Moolhuijzen P."/>
            <person name="Goolsby J.A."/>
            <person name="Tidwell J."/>
            <person name="Bellgard S.E."/>
            <person name="Bellgard M.I."/>
        </authorList>
    </citation>
    <scope>NUCLEOTIDE SEQUENCE</scope>
    <source>
        <tissue evidence="1">Shoot tissue taken approximately 20 cm above the soil surface</tissue>
    </source>
</reference>
<accession>A0A0A9H849</accession>
<name>A0A0A9H849_ARUDO</name>
<protein>
    <submittedName>
        <fullName evidence="1">Uncharacterized protein</fullName>
    </submittedName>
</protein>
<reference evidence="1" key="1">
    <citation type="submission" date="2014-09" db="EMBL/GenBank/DDBJ databases">
        <authorList>
            <person name="Magalhaes I.L.F."/>
            <person name="Oliveira U."/>
            <person name="Santos F.R."/>
            <person name="Vidigal T.H.D.A."/>
            <person name="Brescovit A.D."/>
            <person name="Santos A.J."/>
        </authorList>
    </citation>
    <scope>NUCLEOTIDE SEQUENCE</scope>
    <source>
        <tissue evidence="1">Shoot tissue taken approximately 20 cm above the soil surface</tissue>
    </source>
</reference>
<dbReference type="AlphaFoldDB" id="A0A0A9H849"/>
<evidence type="ECO:0000313" key="1">
    <source>
        <dbReference type="EMBL" id="JAE32927.1"/>
    </source>
</evidence>
<dbReference type="EMBL" id="GBRH01164969">
    <property type="protein sequence ID" value="JAE32927.1"/>
    <property type="molecule type" value="Transcribed_RNA"/>
</dbReference>
<proteinExistence type="predicted"/>
<organism evidence="1">
    <name type="scientific">Arundo donax</name>
    <name type="common">Giant reed</name>
    <name type="synonym">Donax arundinaceus</name>
    <dbReference type="NCBI Taxonomy" id="35708"/>
    <lineage>
        <taxon>Eukaryota</taxon>
        <taxon>Viridiplantae</taxon>
        <taxon>Streptophyta</taxon>
        <taxon>Embryophyta</taxon>
        <taxon>Tracheophyta</taxon>
        <taxon>Spermatophyta</taxon>
        <taxon>Magnoliopsida</taxon>
        <taxon>Liliopsida</taxon>
        <taxon>Poales</taxon>
        <taxon>Poaceae</taxon>
        <taxon>PACMAD clade</taxon>
        <taxon>Arundinoideae</taxon>
        <taxon>Arundineae</taxon>
        <taxon>Arundo</taxon>
    </lineage>
</organism>
<sequence>MSSRSVIIISCTVCEMRISSDINLHRLPKSRNRPRKIIRNHQLC</sequence>